<feature type="domain" description="Spore protein YkvP/CgeB glycosyl transferase-like" evidence="1">
    <location>
        <begin position="205"/>
        <end position="347"/>
    </location>
</feature>
<evidence type="ECO:0000313" key="3">
    <source>
        <dbReference type="Proteomes" id="UP000070107"/>
    </source>
</evidence>
<keyword evidence="3" id="KW-1185">Reference proteome</keyword>
<protein>
    <recommendedName>
        <fullName evidence="1">Spore protein YkvP/CgeB glycosyl transferase-like domain-containing protein</fullName>
    </recommendedName>
</protein>
<dbReference type="Proteomes" id="UP000070107">
    <property type="component" value="Unassembled WGS sequence"/>
</dbReference>
<dbReference type="AlphaFoldDB" id="A0A135I146"/>
<dbReference type="OrthoDB" id="9774625at2"/>
<proteinExistence type="predicted"/>
<evidence type="ECO:0000313" key="2">
    <source>
        <dbReference type="EMBL" id="KXF79128.1"/>
    </source>
</evidence>
<accession>A0A135I146</accession>
<name>A0A135I146_9HYPH</name>
<reference evidence="2 3" key="1">
    <citation type="submission" date="2015-11" db="EMBL/GenBank/DDBJ databases">
        <title>Draft genome sequence of Paramesorhizobium deserti A-3-E, a strain highly resistant to diverse beta-lactam antibiotics.</title>
        <authorList>
            <person name="Lv R."/>
            <person name="Yang X."/>
            <person name="Fang N."/>
            <person name="Guo J."/>
            <person name="Luo X."/>
            <person name="Peng F."/>
            <person name="Yang R."/>
            <person name="Cui Y."/>
            <person name="Fang C."/>
            <person name="Song Y."/>
        </authorList>
    </citation>
    <scope>NUCLEOTIDE SEQUENCE [LARGE SCALE GENOMIC DNA]</scope>
    <source>
        <strain evidence="2 3">A-3-E</strain>
    </source>
</reference>
<dbReference type="STRING" id="1494590.ATN84_05195"/>
<dbReference type="Pfam" id="PF13524">
    <property type="entry name" value="Glyco_trans_1_2"/>
    <property type="match status" value="1"/>
</dbReference>
<sequence>MKIAFYGSSLLSSRWNGAATYYRGIIKALAALGYDVTFYEPDVYGRQQNRDIDPPDWCKVVVYQPTAAAMKGVTARAAEADIVVKASGVGFEDDALFGQVLDAASPQALTIFWDVDAPATLASLAADGDQPLRAQLDRVDLVLTYGGGDPVVYGYRALGVKDCIPIYNALDPETHQPVPHDPRFACDLAFLGNRLPDREQRVDDFFFTAAALLPERTFLLGGSGWEDKPMSPNVRYIGHVGTADHNAFNVSPKAVLNISRSSMASNGYSPATRVFEAVGAGACLITDAWTGLDLFLKEGEEVLAARDGWDVVDILNELTPLRATAIGQRARERVLREHTYDRRAAEVDQIVRNRVPARRMEAV</sequence>
<comment type="caution">
    <text evidence="2">The sequence shown here is derived from an EMBL/GenBank/DDBJ whole genome shotgun (WGS) entry which is preliminary data.</text>
</comment>
<dbReference type="EMBL" id="LNTU01000001">
    <property type="protein sequence ID" value="KXF79128.1"/>
    <property type="molecule type" value="Genomic_DNA"/>
</dbReference>
<dbReference type="RefSeq" id="WP_068880440.1">
    <property type="nucleotide sequence ID" value="NZ_LNTU01000001.1"/>
</dbReference>
<organism evidence="2 3">
    <name type="scientific">Paramesorhizobium deserti</name>
    <dbReference type="NCBI Taxonomy" id="1494590"/>
    <lineage>
        <taxon>Bacteria</taxon>
        <taxon>Pseudomonadati</taxon>
        <taxon>Pseudomonadota</taxon>
        <taxon>Alphaproteobacteria</taxon>
        <taxon>Hyphomicrobiales</taxon>
        <taxon>Phyllobacteriaceae</taxon>
        <taxon>Paramesorhizobium</taxon>
    </lineage>
</organism>
<dbReference type="SUPFAM" id="SSF53756">
    <property type="entry name" value="UDP-Glycosyltransferase/glycogen phosphorylase"/>
    <property type="match status" value="1"/>
</dbReference>
<dbReference type="InterPro" id="IPR055259">
    <property type="entry name" value="YkvP/CgeB_Glyco_trans-like"/>
</dbReference>
<gene>
    <name evidence="2" type="ORF">ATN84_05195</name>
</gene>
<evidence type="ECO:0000259" key="1">
    <source>
        <dbReference type="Pfam" id="PF13524"/>
    </source>
</evidence>